<reference evidence="3" key="1">
    <citation type="journal article" date="2022" name="Clin. Infect. Dis.">
        <title>Association between Clostridium innocuum and antibiotic-associated diarrhea in adults and children: A cross-sectional study and comparative genomics analysis.</title>
        <authorList>
            <person name="Cherny K.E."/>
            <person name="Muscat E.B."/>
            <person name="Balaji A."/>
            <person name="Mukherjee J."/>
            <person name="Ozer E.A."/>
            <person name="Angarone M.P."/>
            <person name="Hauser A.R."/>
            <person name="Sichel J.S."/>
            <person name="Amponsah E."/>
            <person name="Kociolek L.K."/>
        </authorList>
    </citation>
    <scope>NUCLEOTIDE SEQUENCE</scope>
    <source>
        <strain evidence="3">NU1-AC-029v</strain>
    </source>
</reference>
<keyword evidence="2" id="KW-0472">Membrane</keyword>
<proteinExistence type="predicted"/>
<evidence type="ECO:0000313" key="4">
    <source>
        <dbReference type="Proteomes" id="UP001203972"/>
    </source>
</evidence>
<dbReference type="InterPro" id="IPR013783">
    <property type="entry name" value="Ig-like_fold"/>
</dbReference>
<accession>A0AAP2UQL6</accession>
<keyword evidence="2" id="KW-1133">Transmembrane helix</keyword>
<feature type="region of interest" description="Disordered" evidence="1">
    <location>
        <begin position="203"/>
        <end position="264"/>
    </location>
</feature>
<comment type="caution">
    <text evidence="3">The sequence shown here is derived from an EMBL/GenBank/DDBJ whole genome shotgun (WGS) entry which is preliminary data.</text>
</comment>
<protein>
    <submittedName>
        <fullName evidence="3">Uncharacterized protein</fullName>
    </submittedName>
</protein>
<feature type="compositionally biased region" description="Low complexity" evidence="1">
    <location>
        <begin position="234"/>
        <end position="251"/>
    </location>
</feature>
<evidence type="ECO:0000256" key="1">
    <source>
        <dbReference type="SAM" id="MobiDB-lite"/>
    </source>
</evidence>
<dbReference type="AlphaFoldDB" id="A0AAP2UQL6"/>
<gene>
    <name evidence="3" type="ORF">MKC95_17930</name>
</gene>
<organism evidence="3 4">
    <name type="scientific">Clostridium innocuum</name>
    <dbReference type="NCBI Taxonomy" id="1522"/>
    <lineage>
        <taxon>Bacteria</taxon>
        <taxon>Bacillati</taxon>
        <taxon>Bacillota</taxon>
        <taxon>Clostridia</taxon>
        <taxon>Eubacteriales</taxon>
        <taxon>Clostridiaceae</taxon>
        <taxon>Clostridium</taxon>
    </lineage>
</organism>
<sequence>MNLIEKFGKKKFFITGGAIIIALIAIGIGIWYTGEQNHKQKVLDALDITFKENVYIEYGVTKVDFNSFIKDKKGEPEVTLPTNKVDTKKLGKKEFIYKISKDGYSKEKSLSIEIKDTKAPVITFKENTVTLENGAKFDVKSNIKSVNDPVDGKIFYEKKAKENNYYTITGDVDTSVAGDYTVTVIAVDKNKLASEMKYTVHVNEKTEEPVVNPSNTDDYTPPTNNEGGSTNNYTPPTNSGGSNSGGNNQTNPTPPPTTCKANGQWKSLGNSGYADYDYNAVLQWGKDNCPENHRVVVATVHDICGNEGYSVGFYPLSQ</sequence>
<dbReference type="Gene3D" id="2.60.40.10">
    <property type="entry name" value="Immunoglobulins"/>
    <property type="match status" value="1"/>
</dbReference>
<evidence type="ECO:0000313" key="3">
    <source>
        <dbReference type="EMBL" id="MCR0234651.1"/>
    </source>
</evidence>
<dbReference type="RefSeq" id="WP_008819558.1">
    <property type="nucleotide sequence ID" value="NZ_AP025565.1"/>
</dbReference>
<feature type="transmembrane region" description="Helical" evidence="2">
    <location>
        <begin position="12"/>
        <end position="32"/>
    </location>
</feature>
<feature type="compositionally biased region" description="Polar residues" evidence="1">
    <location>
        <begin position="212"/>
        <end position="233"/>
    </location>
</feature>
<evidence type="ECO:0000256" key="2">
    <source>
        <dbReference type="SAM" id="Phobius"/>
    </source>
</evidence>
<name>A0AAP2UQL6_CLOIN</name>
<keyword evidence="2" id="KW-0812">Transmembrane</keyword>
<dbReference type="EMBL" id="JAKTMA010000037">
    <property type="protein sequence ID" value="MCR0234651.1"/>
    <property type="molecule type" value="Genomic_DNA"/>
</dbReference>
<dbReference type="Proteomes" id="UP001203972">
    <property type="component" value="Unassembled WGS sequence"/>
</dbReference>